<evidence type="ECO:0000313" key="1">
    <source>
        <dbReference type="EMBL" id="GAA2251289.1"/>
    </source>
</evidence>
<dbReference type="EMBL" id="BAAATR010000016">
    <property type="protein sequence ID" value="GAA2251289.1"/>
    <property type="molecule type" value="Genomic_DNA"/>
</dbReference>
<reference evidence="1 2" key="1">
    <citation type="journal article" date="2019" name="Int. J. Syst. Evol. Microbiol.">
        <title>The Global Catalogue of Microorganisms (GCM) 10K type strain sequencing project: providing services to taxonomists for standard genome sequencing and annotation.</title>
        <authorList>
            <consortium name="The Broad Institute Genomics Platform"/>
            <consortium name="The Broad Institute Genome Sequencing Center for Infectious Disease"/>
            <person name="Wu L."/>
            <person name="Ma J."/>
        </authorList>
    </citation>
    <scope>NUCLEOTIDE SEQUENCE [LARGE SCALE GENOMIC DNA]</scope>
    <source>
        <strain evidence="1 2">JCM 7356</strain>
    </source>
</reference>
<name>A0ABN3E8R8_9ACTN</name>
<gene>
    <name evidence="1" type="ORF">GCM10010430_37830</name>
</gene>
<evidence type="ECO:0000313" key="2">
    <source>
        <dbReference type="Proteomes" id="UP001500305"/>
    </source>
</evidence>
<keyword evidence="2" id="KW-1185">Reference proteome</keyword>
<dbReference type="SUPFAM" id="SSF53335">
    <property type="entry name" value="S-adenosyl-L-methionine-dependent methyltransferases"/>
    <property type="match status" value="1"/>
</dbReference>
<keyword evidence="1" id="KW-0808">Transferase</keyword>
<dbReference type="Proteomes" id="UP001500305">
    <property type="component" value="Unassembled WGS sequence"/>
</dbReference>
<keyword evidence="1" id="KW-0489">Methyltransferase</keyword>
<dbReference type="GO" id="GO:0032259">
    <property type="term" value="P:methylation"/>
    <property type="evidence" value="ECO:0007669"/>
    <property type="project" value="UniProtKB-KW"/>
</dbReference>
<accession>A0ABN3E8R8</accession>
<dbReference type="Gene3D" id="3.40.50.150">
    <property type="entry name" value="Vaccinia Virus protein VP39"/>
    <property type="match status" value="1"/>
</dbReference>
<sequence length="389" mass="42835">MTTSARPTTTAAATRTALIAALRPGYRADLAEGTDRFFAARRTDCPWCGATDLRSRLRTSDLLQHKPGRFVLDECRSCGHIFQNPQLTSAGLEFYYRDFYDGLGEQRLGGVFGTRSRVYRRRAESVLPHAAGGLARWLDVGTGHGHFCESARGLFPNTAFDGLDLTEGVELARREGRVVRAFRGSFPELAPTLAGQYDVVSMFHYLEHCTDPHRELAAARQALGPSGLLLIEVPDPRSRYARLLGRWWLPWLQPQHLHLLPAVNLRRRLSELGFTVLLEQHGEPHDPVDLLAACWLLLDSVAPREDAAWLPGSPGRGRRLLRGTLFLAAAPVLLAAAALDRLLAPVAGHARLANAYRLLARLDVPQRIADGNPAAPSASPQDGCITNVW</sequence>
<dbReference type="PANTHER" id="PTHR43861">
    <property type="entry name" value="TRANS-ACONITATE 2-METHYLTRANSFERASE-RELATED"/>
    <property type="match status" value="1"/>
</dbReference>
<dbReference type="InterPro" id="IPR029063">
    <property type="entry name" value="SAM-dependent_MTases_sf"/>
</dbReference>
<organism evidence="1 2">
    <name type="scientific">Kitasatospora cystarginea</name>
    <dbReference type="NCBI Taxonomy" id="58350"/>
    <lineage>
        <taxon>Bacteria</taxon>
        <taxon>Bacillati</taxon>
        <taxon>Actinomycetota</taxon>
        <taxon>Actinomycetes</taxon>
        <taxon>Kitasatosporales</taxon>
        <taxon>Streptomycetaceae</taxon>
        <taxon>Kitasatospora</taxon>
    </lineage>
</organism>
<dbReference type="RefSeq" id="WP_344637600.1">
    <property type="nucleotide sequence ID" value="NZ_BAAATR010000016.1"/>
</dbReference>
<proteinExistence type="predicted"/>
<comment type="caution">
    <text evidence="1">The sequence shown here is derived from an EMBL/GenBank/DDBJ whole genome shotgun (WGS) entry which is preliminary data.</text>
</comment>
<dbReference type="GO" id="GO:0008168">
    <property type="term" value="F:methyltransferase activity"/>
    <property type="evidence" value="ECO:0007669"/>
    <property type="project" value="UniProtKB-KW"/>
</dbReference>
<dbReference type="Pfam" id="PF13489">
    <property type="entry name" value="Methyltransf_23"/>
    <property type="match status" value="1"/>
</dbReference>
<protein>
    <submittedName>
        <fullName evidence="1">Class I SAM-dependent methyltransferase</fullName>
    </submittedName>
</protein>
<dbReference type="CDD" id="cd02440">
    <property type="entry name" value="AdoMet_MTases"/>
    <property type="match status" value="1"/>
</dbReference>